<dbReference type="Pfam" id="PF00002">
    <property type="entry name" value="7tm_2"/>
    <property type="match status" value="1"/>
</dbReference>
<comment type="subcellular location">
    <subcellularLocation>
        <location evidence="1">Membrane</location>
        <topology evidence="1">Multi-pass membrane protein</topology>
    </subcellularLocation>
</comment>
<dbReference type="PRINTS" id="PR02001">
    <property type="entry name" value="GCR1CAMPR"/>
</dbReference>
<dbReference type="InterPro" id="IPR022343">
    <property type="entry name" value="GCR1-cAMP_receptor"/>
</dbReference>
<dbReference type="Proteomes" id="UP001152320">
    <property type="component" value="Chromosome 22"/>
</dbReference>
<keyword evidence="7" id="KW-0732">Signal</keyword>
<dbReference type="PANTHER" id="PTHR45902:SF1">
    <property type="entry name" value="LATROPHILIN RECEPTOR-LIKE PROTEIN A"/>
    <property type="match status" value="1"/>
</dbReference>
<feature type="region of interest" description="Disordered" evidence="5">
    <location>
        <begin position="190"/>
        <end position="369"/>
    </location>
</feature>
<evidence type="ECO:0000259" key="8">
    <source>
        <dbReference type="PROSITE" id="PS50261"/>
    </source>
</evidence>
<keyword evidence="3 6" id="KW-1133">Transmembrane helix</keyword>
<evidence type="ECO:0000256" key="3">
    <source>
        <dbReference type="ARBA" id="ARBA00022989"/>
    </source>
</evidence>
<keyword evidence="9" id="KW-0675">Receptor</keyword>
<feature type="transmembrane region" description="Helical" evidence="6">
    <location>
        <begin position="870"/>
        <end position="894"/>
    </location>
</feature>
<evidence type="ECO:0000313" key="9">
    <source>
        <dbReference type="EMBL" id="KAJ8020592.1"/>
    </source>
</evidence>
<feature type="compositionally biased region" description="Polar residues" evidence="5">
    <location>
        <begin position="358"/>
        <end position="368"/>
    </location>
</feature>
<evidence type="ECO:0000256" key="6">
    <source>
        <dbReference type="SAM" id="Phobius"/>
    </source>
</evidence>
<dbReference type="GO" id="GO:0007166">
    <property type="term" value="P:cell surface receptor signaling pathway"/>
    <property type="evidence" value="ECO:0007669"/>
    <property type="project" value="InterPro"/>
</dbReference>
<organism evidence="9 10">
    <name type="scientific">Holothuria leucospilota</name>
    <name type="common">Black long sea cucumber</name>
    <name type="synonym">Mertensiothuria leucospilota</name>
    <dbReference type="NCBI Taxonomy" id="206669"/>
    <lineage>
        <taxon>Eukaryota</taxon>
        <taxon>Metazoa</taxon>
        <taxon>Echinodermata</taxon>
        <taxon>Eleutherozoa</taxon>
        <taxon>Echinozoa</taxon>
        <taxon>Holothuroidea</taxon>
        <taxon>Aspidochirotacea</taxon>
        <taxon>Aspidochirotida</taxon>
        <taxon>Holothuriidae</taxon>
        <taxon>Holothuria</taxon>
    </lineage>
</organism>
<feature type="transmembrane region" description="Helical" evidence="6">
    <location>
        <begin position="764"/>
        <end position="788"/>
    </location>
</feature>
<protein>
    <submittedName>
        <fullName evidence="9">Latrophilin receptor-like protein A</fullName>
    </submittedName>
</protein>
<name>A0A9Q0YHZ2_HOLLE</name>
<proteinExistence type="predicted"/>
<evidence type="ECO:0000256" key="5">
    <source>
        <dbReference type="SAM" id="MobiDB-lite"/>
    </source>
</evidence>
<feature type="region of interest" description="Disordered" evidence="5">
    <location>
        <begin position="126"/>
        <end position="146"/>
    </location>
</feature>
<evidence type="ECO:0000313" key="10">
    <source>
        <dbReference type="Proteomes" id="UP001152320"/>
    </source>
</evidence>
<dbReference type="InterPro" id="IPR000832">
    <property type="entry name" value="GPCR_2_secretin-like"/>
</dbReference>
<evidence type="ECO:0000256" key="2">
    <source>
        <dbReference type="ARBA" id="ARBA00022692"/>
    </source>
</evidence>
<feature type="transmembrane region" description="Helical" evidence="6">
    <location>
        <begin position="1006"/>
        <end position="1027"/>
    </location>
</feature>
<dbReference type="PROSITE" id="PS50261">
    <property type="entry name" value="G_PROTEIN_RECEP_F2_4"/>
    <property type="match status" value="1"/>
</dbReference>
<keyword evidence="2 6" id="KW-0812">Transmembrane</keyword>
<evidence type="ECO:0000256" key="1">
    <source>
        <dbReference type="ARBA" id="ARBA00004141"/>
    </source>
</evidence>
<evidence type="ECO:0000256" key="7">
    <source>
        <dbReference type="SAM" id="SignalP"/>
    </source>
</evidence>
<feature type="transmembrane region" description="Helical" evidence="6">
    <location>
        <begin position="934"/>
        <end position="957"/>
    </location>
</feature>
<keyword evidence="4 6" id="KW-0472">Membrane</keyword>
<dbReference type="OrthoDB" id="6134459at2759"/>
<keyword evidence="10" id="KW-1185">Reference proteome</keyword>
<feature type="transmembrane region" description="Helical" evidence="6">
    <location>
        <begin position="795"/>
        <end position="816"/>
    </location>
</feature>
<reference evidence="9" key="1">
    <citation type="submission" date="2021-10" db="EMBL/GenBank/DDBJ databases">
        <title>Tropical sea cucumber genome reveals ecological adaptation and Cuvierian tubules defense mechanism.</title>
        <authorList>
            <person name="Chen T."/>
        </authorList>
    </citation>
    <scope>NUCLEOTIDE SEQUENCE</scope>
    <source>
        <strain evidence="9">Nanhai2018</strain>
        <tissue evidence="9">Muscle</tissue>
    </source>
</reference>
<gene>
    <name evidence="9" type="ORF">HOLleu_40224</name>
</gene>
<accession>A0A9Q0YHZ2</accession>
<feature type="domain" description="G-protein coupled receptors family 2 profile 2" evidence="8">
    <location>
        <begin position="763"/>
        <end position="1029"/>
    </location>
</feature>
<feature type="transmembrane region" description="Helical" evidence="6">
    <location>
        <begin position="978"/>
        <end position="1000"/>
    </location>
</feature>
<dbReference type="InterPro" id="IPR053231">
    <property type="entry name" value="GPCR_LN-TM7"/>
</dbReference>
<feature type="chain" id="PRO_5040336975" evidence="7">
    <location>
        <begin position="24"/>
        <end position="1083"/>
    </location>
</feature>
<evidence type="ECO:0000256" key="4">
    <source>
        <dbReference type="ARBA" id="ARBA00023136"/>
    </source>
</evidence>
<dbReference type="PANTHER" id="PTHR45902">
    <property type="entry name" value="LATROPHILIN RECEPTOR-LIKE PROTEIN A"/>
    <property type="match status" value="1"/>
</dbReference>
<dbReference type="GO" id="GO:0004930">
    <property type="term" value="F:G protein-coupled receptor activity"/>
    <property type="evidence" value="ECO:0007669"/>
    <property type="project" value="InterPro"/>
</dbReference>
<dbReference type="InterPro" id="IPR017981">
    <property type="entry name" value="GPCR_2-like_7TM"/>
</dbReference>
<dbReference type="GO" id="GO:0016020">
    <property type="term" value="C:membrane"/>
    <property type="evidence" value="ECO:0007669"/>
    <property type="project" value="UniProtKB-SubCell"/>
</dbReference>
<feature type="compositionally biased region" description="Basic and acidic residues" evidence="5">
    <location>
        <begin position="126"/>
        <end position="135"/>
    </location>
</feature>
<feature type="signal peptide" evidence="7">
    <location>
        <begin position="1"/>
        <end position="23"/>
    </location>
</feature>
<comment type="caution">
    <text evidence="9">The sequence shown here is derived from an EMBL/GenBank/DDBJ whole genome shotgun (WGS) entry which is preliminary data.</text>
</comment>
<dbReference type="EMBL" id="JAIZAY010000022">
    <property type="protein sequence ID" value="KAJ8020592.1"/>
    <property type="molecule type" value="Genomic_DNA"/>
</dbReference>
<dbReference type="AlphaFoldDB" id="A0A9Q0YHZ2"/>
<dbReference type="CDD" id="cd15039">
    <property type="entry name" value="7tmB3_Methuselah-like"/>
    <property type="match status" value="1"/>
</dbReference>
<dbReference type="Gene3D" id="1.20.1070.10">
    <property type="entry name" value="Rhodopsin 7-helix transmembrane proteins"/>
    <property type="match status" value="1"/>
</dbReference>
<sequence>MKANSFVIVGAILVLTETRLGRSQTSEARDGALRQECPSGTPYSVSEGKVCNKTSLCPGEPATRHCQCDDQCLFYGDCCINAPTRVSNGDPTGVPLSNDFQYEECQPTDRDNNGFYMISRCPETSRDDNTRKLCENDPNPDPKNTLLLTPVTDVTNGRLFRNVYCAMCHKTALDDVYFWLLQVRCYHKTNDNKNNDDISSSTVQPTAIPDDEGTGIDDGTSVSEEDNPIVDDGTSVSENDNGAIDDGTSVSEDDSPVIDDGTSVSENDNGAIDDGTSVSEDDNPVIDDGTSVSENDNGAIDDGTSVSEDDNLVIDDGTSVSENDNGAIDDGTSISEDYNGAIDDGTSASEDDNDVTDDGTSISATTVSGDYGPTQSSDLLYVLSLLSDPACKVKFSYRYHQRREYRSCKVFNVGHYVNDGGQKVPCPSYLDPYFTNGVIYKNRDCASCNNDDMSSPVCNSSSIFTGEQVRSFSNLFLHSGGYRTSSAGPINPSTCAGNAVYDPYSHLCRPFITFDEPKGLSSENPQNFSDVTGEFYLQNAGCISNQSKVNACEGINHILTLSFESLMTSFLPNFDGRLKNISTSCYPHKDVSVCKKESSDTSICTFRGLLKSESISDVTEMEPHTIGELLDENYRHNGCASELTIDIQKIFITTSVGSSRCDGLASRNQSSGLAFTWKEEHNMTFVKSEEQKCPGEIKCPWSLTRFEKSEYVFDGSDVILKTLKQHLSKDLYRKMEDGFIAACVNLENNQSDVRKLERQEKVQIILTAVGGSLSVVCLTATVLTYLIFPRLRNNVGKAILSLVLSLLIAQLFQLALWDKTKNEDFCTFVAIVSHYSFLAAFFWMNILGFDLSRTFGSRAKMQAVRDSRKIFFFYSLYGWFSPLLIVGACMAIHFGKFEKLNSANESAYILQYGNNHTCWIVDQVALTYAFGVPVAVLLLCNAVFLADTIFGIFSARAATRRATHTNPQLLGRDGKKDFLLFCKLSCIMGISWVFGFVAAFTDMQAFHVIFILLNSTQGIFIFLAFGCNDRVIEMWRSKYTKQKLTSMKSNSYTATAKTSVNSISGQQVNQIRIKRDQERFSPV</sequence>
<feature type="transmembrane region" description="Helical" evidence="6">
    <location>
        <begin position="828"/>
        <end position="849"/>
    </location>
</feature>